<evidence type="ECO:0000313" key="1">
    <source>
        <dbReference type="EnsemblMetazoa" id="PPAI009978-PA"/>
    </source>
</evidence>
<keyword evidence="2" id="KW-1185">Reference proteome</keyword>
<dbReference type="VEuPathDB" id="VectorBase:PPAI009978"/>
<accession>A0A1B0DND3</accession>
<name>A0A1B0DND3_PHLPP</name>
<dbReference type="RefSeq" id="XP_055702818.1">
    <property type="nucleotide sequence ID" value="XM_055846843.1"/>
</dbReference>
<dbReference type="EMBL" id="AJVK01017466">
    <property type="status" value="NOT_ANNOTATED_CDS"/>
    <property type="molecule type" value="Genomic_DNA"/>
</dbReference>
<reference evidence="1" key="1">
    <citation type="submission" date="2022-08" db="UniProtKB">
        <authorList>
            <consortium name="EnsemblMetazoa"/>
        </authorList>
    </citation>
    <scope>IDENTIFICATION</scope>
    <source>
        <strain evidence="1">Israel</strain>
    </source>
</reference>
<dbReference type="KEGG" id="ppap:129801620"/>
<dbReference type="EnsemblMetazoa" id="PPAI009978-RA">
    <property type="protein sequence ID" value="PPAI009978-PA"/>
    <property type="gene ID" value="PPAI009978"/>
</dbReference>
<proteinExistence type="predicted"/>
<protein>
    <submittedName>
        <fullName evidence="1">Uncharacterized protein</fullName>
    </submittedName>
</protein>
<dbReference type="Proteomes" id="UP000092462">
    <property type="component" value="Unassembled WGS sequence"/>
</dbReference>
<organism evidence="1 2">
    <name type="scientific">Phlebotomus papatasi</name>
    <name type="common">Sandfly</name>
    <dbReference type="NCBI Taxonomy" id="29031"/>
    <lineage>
        <taxon>Eukaryota</taxon>
        <taxon>Metazoa</taxon>
        <taxon>Ecdysozoa</taxon>
        <taxon>Arthropoda</taxon>
        <taxon>Hexapoda</taxon>
        <taxon>Insecta</taxon>
        <taxon>Pterygota</taxon>
        <taxon>Neoptera</taxon>
        <taxon>Endopterygota</taxon>
        <taxon>Diptera</taxon>
        <taxon>Nematocera</taxon>
        <taxon>Psychodoidea</taxon>
        <taxon>Psychodidae</taxon>
        <taxon>Phlebotomus</taxon>
        <taxon>Phlebotomus</taxon>
    </lineage>
</organism>
<dbReference type="AlphaFoldDB" id="A0A1B0DND3"/>
<dbReference type="VEuPathDB" id="VectorBase:PPAPM1_012363"/>
<dbReference type="GeneID" id="129801620"/>
<evidence type="ECO:0000313" key="2">
    <source>
        <dbReference type="Proteomes" id="UP000092462"/>
    </source>
</evidence>
<sequence>MFKLFVFACLLAVAAASGAGVVSTYAAPSVVSPYNYAPLAYSGYNYPYASTYASPLTYSAYGSPYSRSLAYSGYGGYSGYYPYTGYGGYRYVY</sequence>